<keyword evidence="2" id="KW-1185">Reference proteome</keyword>
<dbReference type="AlphaFoldDB" id="A0A6L6YPP2"/>
<gene>
    <name evidence="1" type="ORF">E5987_10355</name>
</gene>
<protein>
    <submittedName>
        <fullName evidence="1">Uncharacterized protein</fullName>
    </submittedName>
</protein>
<dbReference type="EMBL" id="WSRP01000037">
    <property type="protein sequence ID" value="MVX57591.1"/>
    <property type="molecule type" value="Genomic_DNA"/>
</dbReference>
<reference evidence="1 2" key="1">
    <citation type="submission" date="2019-12" db="EMBL/GenBank/DDBJ databases">
        <title>Microbes associate with the intestines of laboratory mice.</title>
        <authorList>
            <person name="Navarre W."/>
            <person name="Wong E."/>
        </authorList>
    </citation>
    <scope>NUCLEOTIDE SEQUENCE [LARGE SCALE GENOMIC DNA]</scope>
    <source>
        <strain evidence="1 2">NM82_D38</strain>
    </source>
</reference>
<comment type="caution">
    <text evidence="1">The sequence shown here is derived from an EMBL/GenBank/DDBJ whole genome shotgun (WGS) entry which is preliminary data.</text>
</comment>
<accession>A0A6L6YPP2</accession>
<dbReference type="OrthoDB" id="8637336at2"/>
<dbReference type="RefSeq" id="WP_160336010.1">
    <property type="nucleotide sequence ID" value="NZ_CALPCV010000005.1"/>
</dbReference>
<name>A0A6L6YPP2_9BURK</name>
<sequence length="123" mass="14568">MNRIQWIKRLLTLWFQWRNRIRGRLHCPLAVDNCTGVDKTRCSNDLINASGIDFRMMQLERIIRELPSPLRDAVYALYGGREWIGMTRAANRLQINRRTLFRYLCAADQAIEAELEKTEKSRE</sequence>
<dbReference type="Proteomes" id="UP000472580">
    <property type="component" value="Unassembled WGS sequence"/>
</dbReference>
<evidence type="ECO:0000313" key="1">
    <source>
        <dbReference type="EMBL" id="MVX57591.1"/>
    </source>
</evidence>
<organism evidence="1 2">
    <name type="scientific">Parasutterella muris</name>
    <dbReference type="NCBI Taxonomy" id="2565572"/>
    <lineage>
        <taxon>Bacteria</taxon>
        <taxon>Pseudomonadati</taxon>
        <taxon>Pseudomonadota</taxon>
        <taxon>Betaproteobacteria</taxon>
        <taxon>Burkholderiales</taxon>
        <taxon>Sutterellaceae</taxon>
        <taxon>Parasutterella</taxon>
    </lineage>
</organism>
<proteinExistence type="predicted"/>
<evidence type="ECO:0000313" key="2">
    <source>
        <dbReference type="Proteomes" id="UP000472580"/>
    </source>
</evidence>